<sequence>MFLLKQIMRLKLGSDRVILHLVFQSEQMRQPTLESWSVTRSSSHVFQFFEEHLVMLLFASPGGGFTVWHVLDALPSLPTPACSTAPRLPVLLQIPLPP</sequence>
<proteinExistence type="predicted"/>
<gene>
    <name evidence="1" type="ORF">BN2614_LOCUS4</name>
</gene>
<protein>
    <submittedName>
        <fullName evidence="1">Uncharacterized protein</fullName>
    </submittedName>
</protein>
<evidence type="ECO:0000313" key="1">
    <source>
        <dbReference type="EMBL" id="VCX10539.1"/>
    </source>
</evidence>
<dbReference type="EMBL" id="CYRY02033853">
    <property type="protein sequence ID" value="VCX10539.1"/>
    <property type="molecule type" value="Genomic_DNA"/>
</dbReference>
<dbReference type="Proteomes" id="UP000269945">
    <property type="component" value="Unassembled WGS sequence"/>
</dbReference>
<evidence type="ECO:0000313" key="2">
    <source>
        <dbReference type="Proteomes" id="UP000269945"/>
    </source>
</evidence>
<keyword evidence="2" id="KW-1185">Reference proteome</keyword>
<organism evidence="1 2">
    <name type="scientific">Gulo gulo</name>
    <name type="common">Wolverine</name>
    <name type="synonym">Gluton</name>
    <dbReference type="NCBI Taxonomy" id="48420"/>
    <lineage>
        <taxon>Eukaryota</taxon>
        <taxon>Metazoa</taxon>
        <taxon>Chordata</taxon>
        <taxon>Craniata</taxon>
        <taxon>Vertebrata</taxon>
        <taxon>Euteleostomi</taxon>
        <taxon>Mammalia</taxon>
        <taxon>Eutheria</taxon>
        <taxon>Laurasiatheria</taxon>
        <taxon>Carnivora</taxon>
        <taxon>Caniformia</taxon>
        <taxon>Musteloidea</taxon>
        <taxon>Mustelidae</taxon>
        <taxon>Guloninae</taxon>
        <taxon>Gulo</taxon>
    </lineage>
</organism>
<accession>A0A9X9M077</accession>
<reference evidence="1 2" key="1">
    <citation type="submission" date="2018-10" db="EMBL/GenBank/DDBJ databases">
        <authorList>
            <person name="Ekblom R."/>
            <person name="Jareborg N."/>
        </authorList>
    </citation>
    <scope>NUCLEOTIDE SEQUENCE [LARGE SCALE GENOMIC DNA]</scope>
    <source>
        <tissue evidence="1">Muscle</tissue>
    </source>
</reference>
<name>A0A9X9M077_GULGU</name>
<comment type="caution">
    <text evidence="1">The sequence shown here is derived from an EMBL/GenBank/DDBJ whole genome shotgun (WGS) entry which is preliminary data.</text>
</comment>
<dbReference type="AlphaFoldDB" id="A0A9X9M077"/>